<keyword evidence="1" id="KW-0812">Transmembrane</keyword>
<dbReference type="AlphaFoldDB" id="A0AA92TYE9"/>
<keyword evidence="1" id="KW-1133">Transmembrane helix</keyword>
<dbReference type="EMBL" id="QSAG01000019">
    <property type="protein sequence ID" value="RGW42201.1"/>
    <property type="molecule type" value="Genomic_DNA"/>
</dbReference>
<evidence type="ECO:0000313" key="2">
    <source>
        <dbReference type="EMBL" id="RGW42201.1"/>
    </source>
</evidence>
<feature type="transmembrane region" description="Helical" evidence="1">
    <location>
        <begin position="5"/>
        <end position="21"/>
    </location>
</feature>
<organism evidence="2 3">
    <name type="scientific">Segatella copri</name>
    <dbReference type="NCBI Taxonomy" id="165179"/>
    <lineage>
        <taxon>Bacteria</taxon>
        <taxon>Pseudomonadati</taxon>
        <taxon>Bacteroidota</taxon>
        <taxon>Bacteroidia</taxon>
        <taxon>Bacteroidales</taxon>
        <taxon>Prevotellaceae</taxon>
        <taxon>Segatella</taxon>
    </lineage>
</organism>
<dbReference type="Proteomes" id="UP000283785">
    <property type="component" value="Unassembled WGS sequence"/>
</dbReference>
<protein>
    <submittedName>
        <fullName evidence="2">Uncharacterized protein</fullName>
    </submittedName>
</protein>
<keyword evidence="1" id="KW-0472">Membrane</keyword>
<name>A0AA92TYE9_9BACT</name>
<reference evidence="2 3" key="1">
    <citation type="submission" date="2018-08" db="EMBL/GenBank/DDBJ databases">
        <title>A genome reference for cultivated species of the human gut microbiota.</title>
        <authorList>
            <person name="Zou Y."/>
            <person name="Xue W."/>
            <person name="Luo G."/>
        </authorList>
    </citation>
    <scope>NUCLEOTIDE SEQUENCE [LARGE SCALE GENOMIC DNA]</scope>
    <source>
        <strain evidence="2 3">AF12-50</strain>
    </source>
</reference>
<comment type="caution">
    <text evidence="2">The sequence shown here is derived from an EMBL/GenBank/DDBJ whole genome shotgun (WGS) entry which is preliminary data.</text>
</comment>
<gene>
    <name evidence="2" type="ORF">DWV76_10320</name>
</gene>
<accession>A0AA92TYE9</accession>
<evidence type="ECO:0000256" key="1">
    <source>
        <dbReference type="SAM" id="Phobius"/>
    </source>
</evidence>
<evidence type="ECO:0000313" key="3">
    <source>
        <dbReference type="Proteomes" id="UP000283785"/>
    </source>
</evidence>
<sequence>MQQRYILFCFIAMRFVTIVWIREIKLAKNIFLCLILKFEEIFPKNRKLSPKDKIISPINRKISPKDKMIFPKENCLLIMYPGTDCCR</sequence>
<proteinExistence type="predicted"/>